<keyword evidence="3" id="KW-1003">Cell membrane</keyword>
<reference evidence="14 15" key="1">
    <citation type="journal article" date="2018" name="Genome Biol. Evol.">
        <title>Cladogenesis and Genomic Streamlining in Extracellular Endosymbionts of Tropical Stink Bugs.</title>
        <authorList>
            <person name="Otero-Bravo A."/>
            <person name="Goffredi S."/>
            <person name="Sabree Z.L."/>
        </authorList>
    </citation>
    <scope>NUCLEOTIDE SEQUENCE [LARGE SCALE GENOMIC DNA]</scope>
    <source>
        <strain evidence="14 15">SoEL</strain>
    </source>
</reference>
<dbReference type="InterPro" id="IPR047272">
    <property type="entry name" value="S49_SppA_C"/>
</dbReference>
<evidence type="ECO:0000256" key="10">
    <source>
        <dbReference type="SAM" id="Coils"/>
    </source>
</evidence>
<proteinExistence type="inferred from homology"/>
<keyword evidence="15" id="KW-1185">Reference proteome</keyword>
<dbReference type="Proteomes" id="UP000296144">
    <property type="component" value="Unassembled WGS sequence"/>
</dbReference>
<keyword evidence="9 11" id="KW-0472">Membrane</keyword>
<comment type="caution">
    <text evidence="14">The sequence shown here is derived from an EMBL/GenBank/DDBJ whole genome shotgun (WGS) entry which is preliminary data.</text>
</comment>
<keyword evidence="6" id="KW-0378">Hydrolase</keyword>
<keyword evidence="4 14" id="KW-0645">Protease</keyword>
<evidence type="ECO:0000313" key="14">
    <source>
        <dbReference type="EMBL" id="PPI86783.1"/>
    </source>
</evidence>
<evidence type="ECO:0000256" key="8">
    <source>
        <dbReference type="ARBA" id="ARBA00022989"/>
    </source>
</evidence>
<name>A0A2P5SWU6_9GAMM</name>
<evidence type="ECO:0000256" key="5">
    <source>
        <dbReference type="ARBA" id="ARBA00022692"/>
    </source>
</evidence>
<dbReference type="InterPro" id="IPR029045">
    <property type="entry name" value="ClpP/crotonase-like_dom_sf"/>
</dbReference>
<comment type="similarity">
    <text evidence="2">Belongs to the peptidase S49 family.</text>
</comment>
<dbReference type="Gene3D" id="3.90.226.10">
    <property type="entry name" value="2-enoyl-CoA Hydratase, Chain A, domain 1"/>
    <property type="match status" value="1"/>
</dbReference>
<dbReference type="GO" id="GO:0006508">
    <property type="term" value="P:proteolysis"/>
    <property type="evidence" value="ECO:0007669"/>
    <property type="project" value="UniProtKB-KW"/>
</dbReference>
<dbReference type="SUPFAM" id="SSF52096">
    <property type="entry name" value="ClpP/crotonase"/>
    <property type="match status" value="1"/>
</dbReference>
<keyword evidence="8 11" id="KW-1133">Transmembrane helix</keyword>
<feature type="coiled-coil region" evidence="10">
    <location>
        <begin position="44"/>
        <end position="75"/>
    </location>
</feature>
<feature type="domain" description="Peptidase S49" evidence="12">
    <location>
        <begin position="162"/>
        <end position="308"/>
    </location>
</feature>
<dbReference type="GO" id="GO:0004252">
    <property type="term" value="F:serine-type endopeptidase activity"/>
    <property type="evidence" value="ECO:0007669"/>
    <property type="project" value="InterPro"/>
</dbReference>
<evidence type="ECO:0000256" key="9">
    <source>
        <dbReference type="ARBA" id="ARBA00023136"/>
    </source>
</evidence>
<evidence type="ECO:0000256" key="2">
    <source>
        <dbReference type="ARBA" id="ARBA00008683"/>
    </source>
</evidence>
<dbReference type="AlphaFoldDB" id="A0A2P5SWU6"/>
<dbReference type="Pfam" id="PF01343">
    <property type="entry name" value="Peptidase_S49"/>
    <property type="match status" value="1"/>
</dbReference>
<dbReference type="CDD" id="cd07023">
    <property type="entry name" value="S49_Sppa_N_C"/>
    <property type="match status" value="1"/>
</dbReference>
<accession>A0A2P5SWU6</accession>
<evidence type="ECO:0000256" key="7">
    <source>
        <dbReference type="ARBA" id="ARBA00022825"/>
    </source>
</evidence>
<evidence type="ECO:0000259" key="12">
    <source>
        <dbReference type="Pfam" id="PF01343"/>
    </source>
</evidence>
<keyword evidence="7" id="KW-0720">Serine protease</keyword>
<evidence type="ECO:0000256" key="11">
    <source>
        <dbReference type="SAM" id="Phobius"/>
    </source>
</evidence>
<sequence length="337" mass="38267">MNFLLNYGLFLTKLITVIVIMFTVILIFISGTLRKKHTNGQLHITNLSEDYQQMKKDLQLAKLSLQEKKNWLKNEKKEKKKILKLEKIATKKGEIIKSKPAMYVIDFKGSIDAKEVDSLRREVSAILSVNHVNDEILIRLESSGGVVNGYGLAASQLQRIRDCGLRVTVAVDKVAASGGYMMACVAHHIIAAPFSVLGSVGVVAQIPNFNRLLKHNNVDVELYTAGKYKRTLTLFGENTNEGRRKFQDEINKTHILFKDFVHKMRPTVNIDSISTGEHWYGNHAIELGLVDEIGTSDDFIIKAMDKFNVIGVSYIKKRSKMFDYFMEVKNIVQTYFF</sequence>
<dbReference type="NCBIfam" id="NF008745">
    <property type="entry name" value="PRK11778.1"/>
    <property type="match status" value="1"/>
</dbReference>
<organism evidence="14 15">
    <name type="scientific">Candidatus Pantoea edessiphila</name>
    <dbReference type="NCBI Taxonomy" id="2044610"/>
    <lineage>
        <taxon>Bacteria</taxon>
        <taxon>Pseudomonadati</taxon>
        <taxon>Pseudomonadota</taxon>
        <taxon>Gammaproteobacteria</taxon>
        <taxon>Enterobacterales</taxon>
        <taxon>Erwiniaceae</taxon>
        <taxon>Pantoea</taxon>
    </lineage>
</organism>
<protein>
    <submittedName>
        <fullName evidence="14">Protease SohB</fullName>
    </submittedName>
</protein>
<feature type="domain" description="Peptidase S49 N-terminal proteobacteria" evidence="13">
    <location>
        <begin position="2"/>
        <end position="157"/>
    </location>
</feature>
<evidence type="ECO:0000256" key="1">
    <source>
        <dbReference type="ARBA" id="ARBA00004236"/>
    </source>
</evidence>
<dbReference type="EMBL" id="PDKU01000001">
    <property type="protein sequence ID" value="PPI86783.1"/>
    <property type="molecule type" value="Genomic_DNA"/>
</dbReference>
<dbReference type="PANTHER" id="PTHR42987">
    <property type="entry name" value="PEPTIDASE S49"/>
    <property type="match status" value="1"/>
</dbReference>
<evidence type="ECO:0000313" key="15">
    <source>
        <dbReference type="Proteomes" id="UP000296144"/>
    </source>
</evidence>
<evidence type="ECO:0000256" key="4">
    <source>
        <dbReference type="ARBA" id="ARBA00022670"/>
    </source>
</evidence>
<dbReference type="OrthoDB" id="5614232at2"/>
<feature type="transmembrane region" description="Helical" evidence="11">
    <location>
        <begin position="6"/>
        <end position="29"/>
    </location>
</feature>
<evidence type="ECO:0000259" key="13">
    <source>
        <dbReference type="Pfam" id="PF08496"/>
    </source>
</evidence>
<evidence type="ECO:0000256" key="6">
    <source>
        <dbReference type="ARBA" id="ARBA00022801"/>
    </source>
</evidence>
<dbReference type="InterPro" id="IPR002142">
    <property type="entry name" value="Peptidase_S49"/>
</dbReference>
<keyword evidence="5 11" id="KW-0812">Transmembrane</keyword>
<dbReference type="InterPro" id="IPR013703">
    <property type="entry name" value="Peptidase_S49_N_proteobac"/>
</dbReference>
<gene>
    <name evidence="14" type="ORF">CRV10_00810</name>
</gene>
<evidence type="ECO:0000256" key="3">
    <source>
        <dbReference type="ARBA" id="ARBA00022475"/>
    </source>
</evidence>
<keyword evidence="10" id="KW-0175">Coiled coil</keyword>
<dbReference type="Pfam" id="PF08496">
    <property type="entry name" value="Peptidase_S49_N"/>
    <property type="match status" value="1"/>
</dbReference>
<dbReference type="PANTHER" id="PTHR42987:SF4">
    <property type="entry name" value="PROTEASE SOHB-RELATED"/>
    <property type="match status" value="1"/>
</dbReference>
<dbReference type="Gene3D" id="6.20.330.10">
    <property type="match status" value="1"/>
</dbReference>
<comment type="subcellular location">
    <subcellularLocation>
        <location evidence="1">Cell membrane</location>
    </subcellularLocation>
</comment>
<dbReference type="GO" id="GO:0005886">
    <property type="term" value="C:plasma membrane"/>
    <property type="evidence" value="ECO:0007669"/>
    <property type="project" value="UniProtKB-SubCell"/>
</dbReference>
<dbReference type="RefSeq" id="WP_136129948.1">
    <property type="nucleotide sequence ID" value="NZ_PDKU01000001.1"/>
</dbReference>